<dbReference type="RefSeq" id="YP_007379071.1">
    <property type="nucleotide sequence ID" value="NC_020158.1"/>
</dbReference>
<proteinExistence type="predicted"/>
<dbReference type="OrthoDB" id="39089at10239"/>
<accession>L7TKM4</accession>
<dbReference type="GeneID" id="14477407"/>
<sequence>MKTDKAYCRLCNSTTPENNFGHANDEHFGRKPEMSNLLSMWYSDEHAGPQRAGYFWAWRLSDD</sequence>
<dbReference type="KEGG" id="vg:14477407"/>
<dbReference type="EMBL" id="KC117377">
    <property type="protein sequence ID" value="AGC34535.1"/>
    <property type="molecule type" value="Genomic_DNA"/>
</dbReference>
<organism evidence="1 2">
    <name type="scientific">Haloarcula vallismortis tailed virus 1</name>
    <dbReference type="NCBI Taxonomy" id="1262528"/>
    <lineage>
        <taxon>Viruses</taxon>
        <taxon>Duplodnaviria</taxon>
        <taxon>Heunggongvirae</taxon>
        <taxon>Uroviricota</taxon>
        <taxon>Caudoviricetes</taxon>
        <taxon>Thumleimavirales</taxon>
        <taxon>Druskaviridae</taxon>
        <taxon>Tredecimvirus</taxon>
        <taxon>Tredecimvirus thailandense</taxon>
        <taxon>Tredecimvirus HVTV1</taxon>
    </lineage>
</organism>
<protein>
    <submittedName>
        <fullName evidence="1">Uncharacterized protein</fullName>
    </submittedName>
</protein>
<keyword evidence="2" id="KW-1185">Reference proteome</keyword>
<name>L7TKM4_9CAUD</name>
<reference evidence="1 2" key="1">
    <citation type="journal article" date="2013" name="J. Virol.">
        <title>Insights into head-tailed viruses infecting extremely halophilic archaea.</title>
        <authorList>
            <person name="Pietila M.K."/>
            <person name="Laurinmaki P."/>
            <person name="Russell D.A."/>
            <person name="Ko C.C."/>
            <person name="Jacobs-Sera D."/>
            <person name="Butcher S.J."/>
            <person name="Bamford D.H."/>
            <person name="Hendrix R.W."/>
        </authorList>
    </citation>
    <scope>NUCLEOTIDE SEQUENCE [LARGE SCALE GENOMIC DNA]</scope>
</reference>
<evidence type="ECO:0000313" key="2">
    <source>
        <dbReference type="Proteomes" id="UP000011137"/>
    </source>
</evidence>
<dbReference type="Proteomes" id="UP000011137">
    <property type="component" value="Segment"/>
</dbReference>
<evidence type="ECO:0000313" key="1">
    <source>
        <dbReference type="EMBL" id="AGC34535.1"/>
    </source>
</evidence>
<gene>
    <name evidence="1" type="primary">166</name>
    <name evidence="1" type="ORF">HVTV1_166</name>
</gene>